<dbReference type="GO" id="GO:0006351">
    <property type="term" value="P:DNA-templated transcription"/>
    <property type="evidence" value="ECO:0007669"/>
    <property type="project" value="InterPro"/>
</dbReference>
<protein>
    <recommendedName>
        <fullName evidence="6">Zn(2)-C6 fungal-type domain-containing protein</fullName>
    </recommendedName>
</protein>
<organism evidence="7 8">
    <name type="scientific">Fusarium oxysporum f. sp. rapae</name>
    <dbReference type="NCBI Taxonomy" id="485398"/>
    <lineage>
        <taxon>Eukaryota</taxon>
        <taxon>Fungi</taxon>
        <taxon>Dikarya</taxon>
        <taxon>Ascomycota</taxon>
        <taxon>Pezizomycotina</taxon>
        <taxon>Sordariomycetes</taxon>
        <taxon>Hypocreomycetidae</taxon>
        <taxon>Hypocreales</taxon>
        <taxon>Nectriaceae</taxon>
        <taxon>Fusarium</taxon>
        <taxon>Fusarium oxysporum species complex</taxon>
    </lineage>
</organism>
<dbReference type="GO" id="GO:0043565">
    <property type="term" value="F:sequence-specific DNA binding"/>
    <property type="evidence" value="ECO:0007669"/>
    <property type="project" value="TreeGrafter"/>
</dbReference>
<keyword evidence="4" id="KW-0804">Transcription</keyword>
<name>A0A8J5TRC0_FUSOX</name>
<evidence type="ECO:0000313" key="8">
    <source>
        <dbReference type="Proteomes" id="UP000694050"/>
    </source>
</evidence>
<dbReference type="CDD" id="cd12148">
    <property type="entry name" value="fungal_TF_MHR"/>
    <property type="match status" value="1"/>
</dbReference>
<dbReference type="Pfam" id="PF00172">
    <property type="entry name" value="Zn_clus"/>
    <property type="match status" value="1"/>
</dbReference>
<dbReference type="PANTHER" id="PTHR47540">
    <property type="entry name" value="THIAMINE REPRESSIBLE GENES REGULATORY PROTEIN THI5"/>
    <property type="match status" value="1"/>
</dbReference>
<feature type="domain" description="Zn(2)-C6 fungal-type" evidence="6">
    <location>
        <begin position="11"/>
        <end position="40"/>
    </location>
</feature>
<dbReference type="Pfam" id="PF04082">
    <property type="entry name" value="Fungal_trans"/>
    <property type="match status" value="1"/>
</dbReference>
<keyword evidence="2" id="KW-0805">Transcription regulation</keyword>
<keyword evidence="3" id="KW-0238">DNA-binding</keyword>
<dbReference type="PROSITE" id="PS00463">
    <property type="entry name" value="ZN2_CY6_FUNGAL_1"/>
    <property type="match status" value="1"/>
</dbReference>
<evidence type="ECO:0000256" key="3">
    <source>
        <dbReference type="ARBA" id="ARBA00023125"/>
    </source>
</evidence>
<evidence type="ECO:0000256" key="5">
    <source>
        <dbReference type="ARBA" id="ARBA00023242"/>
    </source>
</evidence>
<dbReference type="AlphaFoldDB" id="A0A8J5TRC0"/>
<dbReference type="PROSITE" id="PS50048">
    <property type="entry name" value="ZN2_CY6_FUNGAL_2"/>
    <property type="match status" value="1"/>
</dbReference>
<keyword evidence="5" id="KW-0539">Nucleus</keyword>
<dbReference type="Proteomes" id="UP000694050">
    <property type="component" value="Unassembled WGS sequence"/>
</dbReference>
<accession>A0A8J5TRC0</accession>
<dbReference type="InterPro" id="IPR001138">
    <property type="entry name" value="Zn2Cys6_DnaBD"/>
</dbReference>
<dbReference type="PANTHER" id="PTHR47540:SF6">
    <property type="entry name" value="ZN(II)2CYS6 TRANSCRIPTION FACTOR (EUROFUNG)"/>
    <property type="match status" value="1"/>
</dbReference>
<evidence type="ECO:0000313" key="7">
    <source>
        <dbReference type="EMBL" id="KAG7411380.1"/>
    </source>
</evidence>
<dbReference type="GO" id="GO:0008270">
    <property type="term" value="F:zinc ion binding"/>
    <property type="evidence" value="ECO:0007669"/>
    <property type="project" value="InterPro"/>
</dbReference>
<evidence type="ECO:0000256" key="1">
    <source>
        <dbReference type="ARBA" id="ARBA00004123"/>
    </source>
</evidence>
<evidence type="ECO:0000256" key="4">
    <source>
        <dbReference type="ARBA" id="ARBA00023163"/>
    </source>
</evidence>
<dbReference type="InterPro" id="IPR007219">
    <property type="entry name" value="XnlR_reg_dom"/>
</dbReference>
<dbReference type="GO" id="GO:0000981">
    <property type="term" value="F:DNA-binding transcription factor activity, RNA polymerase II-specific"/>
    <property type="evidence" value="ECO:0007669"/>
    <property type="project" value="InterPro"/>
</dbReference>
<dbReference type="InterPro" id="IPR051711">
    <property type="entry name" value="Stress_Response_Reg"/>
</dbReference>
<dbReference type="CDD" id="cd00067">
    <property type="entry name" value="GAL4"/>
    <property type="match status" value="1"/>
</dbReference>
<dbReference type="SMART" id="SM00066">
    <property type="entry name" value="GAL4"/>
    <property type="match status" value="1"/>
</dbReference>
<dbReference type="GO" id="GO:0005634">
    <property type="term" value="C:nucleus"/>
    <property type="evidence" value="ECO:0007669"/>
    <property type="project" value="UniProtKB-SubCell"/>
</dbReference>
<dbReference type="GO" id="GO:0045944">
    <property type="term" value="P:positive regulation of transcription by RNA polymerase II"/>
    <property type="evidence" value="ECO:0007669"/>
    <property type="project" value="TreeGrafter"/>
</dbReference>
<evidence type="ECO:0000256" key="2">
    <source>
        <dbReference type="ARBA" id="ARBA00023015"/>
    </source>
</evidence>
<gene>
    <name evidence="7" type="ORF">Forpe1208_v010009</name>
</gene>
<reference evidence="7" key="1">
    <citation type="submission" date="2021-04" db="EMBL/GenBank/DDBJ databases">
        <title>First draft genome resource for Brassicaceae pathogens Fusarium oxysporum f. sp. raphani and Fusarium oxysporum f. sp. rapae.</title>
        <authorList>
            <person name="Asai S."/>
        </authorList>
    </citation>
    <scope>NUCLEOTIDE SEQUENCE</scope>
    <source>
        <strain evidence="7">Tf1208</strain>
    </source>
</reference>
<proteinExistence type="predicted"/>
<comment type="subcellular location">
    <subcellularLocation>
        <location evidence="1">Nucleus</location>
    </subcellularLocation>
</comment>
<dbReference type="EMBL" id="JAELUQ010000007">
    <property type="protein sequence ID" value="KAG7411380.1"/>
    <property type="molecule type" value="Genomic_DNA"/>
</dbReference>
<sequence length="379" mass="43416">MGKFQGRKLVACTACHSQKLKCSGDIPCHRCIQRNRECVYPKKDKFITVPESYLRDIEEKASINSQFSFSAGTEDSTALFHTSRFSPTIDTSPLKELCPAEVFIQKLTDISALLHPYIQTESCQQLQVGEAGEFVPFRLKIRDGGTEMLVKLPSEKQAMHLLRTFEDANSEYHWFLRQRFRDRIRQTHSQPTSHVNDRNWFCQLSLVLALGQALEKEPKRESEETNDPWDFNQSSAPLDLFGQAVSLYSLSETLTLENLETSNLMAYYCHCTNRPKTAVVYISQSIALARLLQLDDPKTYKPDIPERRDSKSQRITIEHMLRLWWTTVGLDKTLASELEMTPVYSSPSLELPLPSSHGLSPEDEEEFFDLELLLAEIQS</sequence>
<comment type="caution">
    <text evidence="7">The sequence shown here is derived from an EMBL/GenBank/DDBJ whole genome shotgun (WGS) entry which is preliminary data.</text>
</comment>
<evidence type="ECO:0000259" key="6">
    <source>
        <dbReference type="PROSITE" id="PS50048"/>
    </source>
</evidence>